<organism evidence="4 5">
    <name type="scientific">Craterilacuibacter sinensis</name>
    <dbReference type="NCBI Taxonomy" id="2686017"/>
    <lineage>
        <taxon>Bacteria</taxon>
        <taxon>Pseudomonadati</taxon>
        <taxon>Pseudomonadota</taxon>
        <taxon>Betaproteobacteria</taxon>
        <taxon>Neisseriales</taxon>
        <taxon>Neisseriaceae</taxon>
        <taxon>Craterilacuibacter</taxon>
    </lineage>
</organism>
<name>A0A845BHN5_9NEIS</name>
<keyword evidence="2" id="KW-0732">Signal</keyword>
<protein>
    <recommendedName>
        <fullName evidence="3">Glycine zipper domain-containing protein</fullName>
    </recommendedName>
</protein>
<evidence type="ECO:0000256" key="1">
    <source>
        <dbReference type="SAM" id="MobiDB-lite"/>
    </source>
</evidence>
<feature type="signal peptide" evidence="2">
    <location>
        <begin position="1"/>
        <end position="21"/>
    </location>
</feature>
<dbReference type="RefSeq" id="WP_124734181.1">
    <property type="nucleotide sequence ID" value="NZ_WSSB01000001.1"/>
</dbReference>
<dbReference type="InterPro" id="IPR039567">
    <property type="entry name" value="Gly-zipper"/>
</dbReference>
<dbReference type="Proteomes" id="UP000467214">
    <property type="component" value="Unassembled WGS sequence"/>
</dbReference>
<gene>
    <name evidence="4" type="ORF">GQF02_01700</name>
</gene>
<comment type="caution">
    <text evidence="4">The sequence shown here is derived from an EMBL/GenBank/DDBJ whole genome shotgun (WGS) entry which is preliminary data.</text>
</comment>
<evidence type="ECO:0000313" key="5">
    <source>
        <dbReference type="Proteomes" id="UP000467214"/>
    </source>
</evidence>
<dbReference type="AlphaFoldDB" id="A0A845BHN5"/>
<sequence>MKLAVWIVAAALALPAGGALAASSTDVILGGALGGATGALVGNAVGGREGAIIGGALGAGTGVALTTKKNSYKGHGHYHGKKRKKHRKHWDD</sequence>
<feature type="region of interest" description="Disordered" evidence="1">
    <location>
        <begin position="69"/>
        <end position="92"/>
    </location>
</feature>
<feature type="chain" id="PRO_5032697871" description="Glycine zipper domain-containing protein" evidence="2">
    <location>
        <begin position="22"/>
        <end position="92"/>
    </location>
</feature>
<keyword evidence="5" id="KW-1185">Reference proteome</keyword>
<proteinExistence type="predicted"/>
<evidence type="ECO:0000313" key="4">
    <source>
        <dbReference type="EMBL" id="MXR35709.1"/>
    </source>
</evidence>
<dbReference type="Pfam" id="PF13488">
    <property type="entry name" value="Gly-zipper_Omp"/>
    <property type="match status" value="1"/>
</dbReference>
<feature type="domain" description="Glycine zipper" evidence="3">
    <location>
        <begin position="30"/>
        <end position="64"/>
    </location>
</feature>
<reference evidence="4 5" key="1">
    <citation type="submission" date="2019-12" db="EMBL/GenBank/DDBJ databases">
        <title>Neisseriaceae gen. nov. sp. Genome sequencing and assembly.</title>
        <authorList>
            <person name="Liu Z."/>
            <person name="Li A."/>
        </authorList>
    </citation>
    <scope>NUCLEOTIDE SEQUENCE [LARGE SCALE GENOMIC DNA]</scope>
    <source>
        <strain evidence="4 5">B2N2-7</strain>
    </source>
</reference>
<accession>A0A845BHN5</accession>
<feature type="compositionally biased region" description="Basic residues" evidence="1">
    <location>
        <begin position="70"/>
        <end position="92"/>
    </location>
</feature>
<dbReference type="EMBL" id="WSSB01000001">
    <property type="protein sequence ID" value="MXR35709.1"/>
    <property type="molecule type" value="Genomic_DNA"/>
</dbReference>
<evidence type="ECO:0000259" key="3">
    <source>
        <dbReference type="Pfam" id="PF13488"/>
    </source>
</evidence>
<evidence type="ECO:0000256" key="2">
    <source>
        <dbReference type="SAM" id="SignalP"/>
    </source>
</evidence>